<evidence type="ECO:0000313" key="2">
    <source>
        <dbReference type="Proteomes" id="UP000266841"/>
    </source>
</evidence>
<dbReference type="Proteomes" id="UP000266841">
    <property type="component" value="Unassembled WGS sequence"/>
</dbReference>
<evidence type="ECO:0000313" key="1">
    <source>
        <dbReference type="EMBL" id="EJK69668.1"/>
    </source>
</evidence>
<dbReference type="EMBL" id="AGNL01009749">
    <property type="protein sequence ID" value="EJK69668.1"/>
    <property type="molecule type" value="Genomic_DNA"/>
</dbReference>
<gene>
    <name evidence="1" type="ORF">THAOC_09051</name>
</gene>
<dbReference type="AlphaFoldDB" id="K0STH1"/>
<comment type="caution">
    <text evidence="1">The sequence shown here is derived from an EMBL/GenBank/DDBJ whole genome shotgun (WGS) entry which is preliminary data.</text>
</comment>
<proteinExistence type="predicted"/>
<name>K0STH1_THAOC</name>
<protein>
    <submittedName>
        <fullName evidence="1">Uncharacterized protein</fullName>
    </submittedName>
</protein>
<reference evidence="1 2" key="1">
    <citation type="journal article" date="2012" name="Genome Biol.">
        <title>Genome and low-iron response of an oceanic diatom adapted to chronic iron limitation.</title>
        <authorList>
            <person name="Lommer M."/>
            <person name="Specht M."/>
            <person name="Roy A.S."/>
            <person name="Kraemer L."/>
            <person name="Andreson R."/>
            <person name="Gutowska M.A."/>
            <person name="Wolf J."/>
            <person name="Bergner S.V."/>
            <person name="Schilhabel M.B."/>
            <person name="Klostermeier U.C."/>
            <person name="Beiko R.G."/>
            <person name="Rosenstiel P."/>
            <person name="Hippler M."/>
            <person name="Laroche J."/>
        </authorList>
    </citation>
    <scope>NUCLEOTIDE SEQUENCE [LARGE SCALE GENOMIC DNA]</scope>
    <source>
        <strain evidence="1 2">CCMP1005</strain>
    </source>
</reference>
<keyword evidence="2" id="KW-1185">Reference proteome</keyword>
<accession>K0STH1</accession>
<organism evidence="1 2">
    <name type="scientific">Thalassiosira oceanica</name>
    <name type="common">Marine diatom</name>
    <dbReference type="NCBI Taxonomy" id="159749"/>
    <lineage>
        <taxon>Eukaryota</taxon>
        <taxon>Sar</taxon>
        <taxon>Stramenopiles</taxon>
        <taxon>Ochrophyta</taxon>
        <taxon>Bacillariophyta</taxon>
        <taxon>Coscinodiscophyceae</taxon>
        <taxon>Thalassiosirophycidae</taxon>
        <taxon>Thalassiosirales</taxon>
        <taxon>Thalassiosiraceae</taxon>
        <taxon>Thalassiosira</taxon>
    </lineage>
</organism>
<sequence length="556" mass="62138">MPSRKKQKGKGKSMLKKEMRQFSNATPAEIIRGIHGGKPGAIGALAGFVCRHEGSVPYDELEHDGITEALLKNLQRCDESLASVFGYRDMVLLPSFCLSTLVTGATKSHNTEELIHAIMCRYWLSSVSSHDKQLLPFLGEAICWSQCCPDLVKGFQGSWNKIVPHESIISVVCSISHTLSSEHQDYGMSKLKAYKLLKTIGAVGVAKDSELPAIAGMIRSYGVMCHGQAVQKDRDMPTFHPLDNLADVIQSLLSAGCVDKCVMREMVELRDICPEFVARCTVRILCEHLNVLSDSRFAGALRSGLLAATLSICAELGRQGIYILAPWRGVLGDDEEDDDDDESYYHSEELARGIVDQLYRIRLHHETHKVIQSMTLLNYRGLEDKWWYIFGDAKEYVCANCLGTFDREALKWCKGTHMLEPLCSSECFKASWDAGACADFRYVVKKDDDKRMISLKRNILQAGCKVFRDNFDRIVREYKQGMAHGQGLTMAIDLREFPPRVSSGLFPVDPSDCVLVTFIAEDFRGFRDGLSGKVLKVRKCFLMKQGCNAAAIMRDG</sequence>